<comment type="caution">
    <text evidence="2">The sequence shown here is derived from an EMBL/GenBank/DDBJ whole genome shotgun (WGS) entry which is preliminary data.</text>
</comment>
<keyword evidence="3" id="KW-1185">Reference proteome</keyword>
<name>A0ABC9HJC1_FASHE</name>
<accession>A0ABC9HJC1</accession>
<evidence type="ECO:0000313" key="3">
    <source>
        <dbReference type="Proteomes" id="UP001189180"/>
    </source>
</evidence>
<sequence>MIRHAASTLNSPLKTKKALYSCFILVGTHQQCTSTKPPRYSASMVFNVALTSEPSPSNVQEKGNSEKSNNQEWRIYDDPDLINFGAKKHLKETDVPVEAKLATDSKLIIAQVRSLD</sequence>
<gene>
    <name evidence="2" type="ORF">FHB240107_LOCUS13532</name>
</gene>
<organism evidence="2 3">
    <name type="scientific">Fasciola hepatica</name>
    <name type="common">Liver fluke</name>
    <dbReference type="NCBI Taxonomy" id="6192"/>
    <lineage>
        <taxon>Eukaryota</taxon>
        <taxon>Metazoa</taxon>
        <taxon>Spiralia</taxon>
        <taxon>Lophotrochozoa</taxon>
        <taxon>Platyhelminthes</taxon>
        <taxon>Trematoda</taxon>
        <taxon>Digenea</taxon>
        <taxon>Plagiorchiida</taxon>
        <taxon>Echinostomata</taxon>
        <taxon>Echinostomatoidea</taxon>
        <taxon>Fasciolidae</taxon>
        <taxon>Fasciola</taxon>
    </lineage>
</organism>
<protein>
    <submittedName>
        <fullName evidence="2">Uncharacterized protein</fullName>
    </submittedName>
</protein>
<evidence type="ECO:0000313" key="2">
    <source>
        <dbReference type="EMBL" id="CAM0512729.1"/>
    </source>
</evidence>
<dbReference type="AlphaFoldDB" id="A0ABC9HJC1"/>
<feature type="region of interest" description="Disordered" evidence="1">
    <location>
        <begin position="53"/>
        <end position="72"/>
    </location>
</feature>
<proteinExistence type="predicted"/>
<evidence type="ECO:0000256" key="1">
    <source>
        <dbReference type="SAM" id="MobiDB-lite"/>
    </source>
</evidence>
<reference evidence="2 3" key="1">
    <citation type="submission" date="2024-08" db="EMBL/GenBank/DDBJ databases">
        <authorList>
            <person name="Paterson S."/>
        </authorList>
    </citation>
    <scope>NUCLEOTIDE SEQUENCE [LARGE SCALE GENOMIC DNA]</scope>
</reference>
<dbReference type="EMBL" id="CANUEZ050000243">
    <property type="protein sequence ID" value="CAM0512729.1"/>
    <property type="molecule type" value="Genomic_DNA"/>
</dbReference>
<dbReference type="Proteomes" id="UP001189180">
    <property type="component" value="Unassembled WGS sequence"/>
</dbReference>